<proteinExistence type="predicted"/>
<accession>A0A9W6PEE4</accession>
<dbReference type="RefSeq" id="WP_033250387.1">
    <property type="nucleotide sequence ID" value="NZ_BSRX01000006.1"/>
</dbReference>
<sequence>MSDIVHDYDSVDRAAAHLEQMHTKLSSKKRKLGDGHARAKAAGRGDRLGEVVSRAASTALQSVEGAIDKLAEHASQASKGLRKTNQNHREHDERLGQELQRLTARGSTPGSPGGPGGSDRGRPKYYIHDDGRVQEIKNGKLHDLDPKDKSGIHDLVDPKTGKAKGPSKDKMGKDYNASEDPSKPNEKVTSNKISAPTELSSAVEEARRAEKNYGGKNYASLHYQDTKNDHDFILVGRSSNLRSHSERSIGKPLLDGKEGNVQALYTERAPCQATANCERWLERHFTSKNSDLAVSHGVEYDSGLPQKDRDWAHKAYLAQLKQDHAAGDYGGTMGSHDFDAQGQQNKAAAEAAAEAKAKQEADGERPPKRARKGK</sequence>
<reference evidence="2" key="1">
    <citation type="submission" date="2023-02" db="EMBL/GenBank/DDBJ databases">
        <title>Kitasatospora phosalacinea NBRC 14362.</title>
        <authorList>
            <person name="Ichikawa N."/>
            <person name="Sato H."/>
            <person name="Tonouchi N."/>
        </authorList>
    </citation>
    <scope>NUCLEOTIDE SEQUENCE</scope>
    <source>
        <strain evidence="2">NBRC 14362</strain>
    </source>
</reference>
<protein>
    <submittedName>
        <fullName evidence="2">Uncharacterized protein</fullName>
    </submittedName>
</protein>
<feature type="compositionally biased region" description="Basic and acidic residues" evidence="1">
    <location>
        <begin position="87"/>
        <end position="96"/>
    </location>
</feature>
<feature type="region of interest" description="Disordered" evidence="1">
    <location>
        <begin position="23"/>
        <end position="48"/>
    </location>
</feature>
<feature type="compositionally biased region" description="Basic and acidic residues" evidence="1">
    <location>
        <begin position="119"/>
        <end position="173"/>
    </location>
</feature>
<dbReference type="EMBL" id="BSRX01000006">
    <property type="protein sequence ID" value="GLW53403.1"/>
    <property type="molecule type" value="Genomic_DNA"/>
</dbReference>
<feature type="region of interest" description="Disordered" evidence="1">
    <location>
        <begin position="74"/>
        <end position="202"/>
    </location>
</feature>
<feature type="compositionally biased region" description="Basic and acidic residues" evidence="1">
    <location>
        <begin position="353"/>
        <end position="367"/>
    </location>
</feature>
<dbReference type="OrthoDB" id="9111418at2"/>
<name>A0A9W6PEE4_9ACTN</name>
<feature type="region of interest" description="Disordered" evidence="1">
    <location>
        <begin position="328"/>
        <end position="374"/>
    </location>
</feature>
<dbReference type="Proteomes" id="UP001165143">
    <property type="component" value="Unassembled WGS sequence"/>
</dbReference>
<organism evidence="2 3">
    <name type="scientific">Kitasatospora phosalacinea</name>
    <dbReference type="NCBI Taxonomy" id="2065"/>
    <lineage>
        <taxon>Bacteria</taxon>
        <taxon>Bacillati</taxon>
        <taxon>Actinomycetota</taxon>
        <taxon>Actinomycetes</taxon>
        <taxon>Kitasatosporales</taxon>
        <taxon>Streptomycetaceae</taxon>
        <taxon>Kitasatospora</taxon>
    </lineage>
</organism>
<evidence type="ECO:0000256" key="1">
    <source>
        <dbReference type="SAM" id="MobiDB-lite"/>
    </source>
</evidence>
<gene>
    <name evidence="2" type="ORF">Kpho01_14140</name>
</gene>
<evidence type="ECO:0000313" key="2">
    <source>
        <dbReference type="EMBL" id="GLW53403.1"/>
    </source>
</evidence>
<dbReference type="Pfam" id="PF14440">
    <property type="entry name" value="XOO_2897-deam"/>
    <property type="match status" value="1"/>
</dbReference>
<evidence type="ECO:0000313" key="3">
    <source>
        <dbReference type="Proteomes" id="UP001165143"/>
    </source>
</evidence>
<feature type="compositionally biased region" description="Polar residues" evidence="1">
    <location>
        <begin position="187"/>
        <end position="200"/>
    </location>
</feature>
<dbReference type="AlphaFoldDB" id="A0A9W6PEE4"/>
<feature type="compositionally biased region" description="Basic and acidic residues" evidence="1">
    <location>
        <begin position="32"/>
        <end position="48"/>
    </location>
</feature>
<dbReference type="InterPro" id="IPR032722">
    <property type="entry name" value="Deaminase_XOO_2897"/>
</dbReference>
<comment type="caution">
    <text evidence="2">The sequence shown here is derived from an EMBL/GenBank/DDBJ whole genome shotgun (WGS) entry which is preliminary data.</text>
</comment>
<feature type="compositionally biased region" description="Low complexity" evidence="1">
    <location>
        <begin position="340"/>
        <end position="352"/>
    </location>
</feature>